<keyword evidence="2" id="KW-1185">Reference proteome</keyword>
<evidence type="ECO:0008006" key="3">
    <source>
        <dbReference type="Google" id="ProtNLM"/>
    </source>
</evidence>
<name>A0A1I0PY21_9BACT</name>
<evidence type="ECO:0000313" key="2">
    <source>
        <dbReference type="Proteomes" id="UP000199373"/>
    </source>
</evidence>
<protein>
    <recommendedName>
        <fullName evidence="3">Thioredoxin domain-containing protein</fullName>
    </recommendedName>
</protein>
<gene>
    <name evidence="1" type="ORF">SAMN04487850_2053</name>
</gene>
<dbReference type="SUPFAM" id="SSF52833">
    <property type="entry name" value="Thioredoxin-like"/>
    <property type="match status" value="1"/>
</dbReference>
<dbReference type="AlphaFoldDB" id="A0A1I0PY21"/>
<dbReference type="RefSeq" id="WP_091916348.1">
    <property type="nucleotide sequence ID" value="NZ_FOIQ01000005.1"/>
</dbReference>
<reference evidence="1 2" key="1">
    <citation type="submission" date="2016-10" db="EMBL/GenBank/DDBJ databases">
        <authorList>
            <person name="de Groot N.N."/>
        </authorList>
    </citation>
    <scope>NUCLEOTIDE SEQUENCE [LARGE SCALE GENOMIC DNA]</scope>
    <source>
        <strain evidence="1 2">TC2-24</strain>
    </source>
</reference>
<proteinExistence type="predicted"/>
<evidence type="ECO:0000313" key="1">
    <source>
        <dbReference type="EMBL" id="SEW19530.1"/>
    </source>
</evidence>
<sequence>MKMKSKYLIFVSIVLILLSCNEKKTVYQDKIEFPSDVTAFMSGDCVYEESVSPEMKIVIYADSSGCTGCKLELDMWKFYMESISQKYNDRVLFMYYLQPRDKDELLFILENEEFNYPVYIDMDNQFGKLNSLHADEVFLLDKDNHILLAGNPLATTKRKKEYEEVIQKYLNEKKS</sequence>
<dbReference type="Proteomes" id="UP000199373">
    <property type="component" value="Unassembled WGS sequence"/>
</dbReference>
<accession>A0A1I0PY21</accession>
<dbReference type="InterPro" id="IPR036249">
    <property type="entry name" value="Thioredoxin-like_sf"/>
</dbReference>
<dbReference type="Gene3D" id="3.40.30.10">
    <property type="entry name" value="Glutaredoxin"/>
    <property type="match status" value="1"/>
</dbReference>
<dbReference type="EMBL" id="FOIQ01000005">
    <property type="protein sequence ID" value="SEW19530.1"/>
    <property type="molecule type" value="Genomic_DNA"/>
</dbReference>
<organism evidence="1 2">
    <name type="scientific">Prevotella aff. ruminicola Tc2-24</name>
    <dbReference type="NCBI Taxonomy" id="81582"/>
    <lineage>
        <taxon>Bacteria</taxon>
        <taxon>Pseudomonadati</taxon>
        <taxon>Bacteroidota</taxon>
        <taxon>Bacteroidia</taxon>
        <taxon>Bacteroidales</taxon>
        <taxon>Prevotellaceae</taxon>
        <taxon>Prevotella</taxon>
    </lineage>
</organism>
<dbReference type="PROSITE" id="PS51257">
    <property type="entry name" value="PROKAR_LIPOPROTEIN"/>
    <property type="match status" value="1"/>
</dbReference>